<evidence type="ECO:0000256" key="3">
    <source>
        <dbReference type="ARBA" id="ARBA00022723"/>
    </source>
</evidence>
<gene>
    <name evidence="12" type="ORF">GPUH_LOCUS18987</name>
</gene>
<evidence type="ECO:0000256" key="5">
    <source>
        <dbReference type="ARBA" id="ARBA00022771"/>
    </source>
</evidence>
<evidence type="ECO:0000313" key="14">
    <source>
        <dbReference type="WBParaSite" id="GPUH_0001901201-mRNA-1"/>
    </source>
</evidence>
<proteinExistence type="inferred from homology"/>
<evidence type="ECO:0000256" key="11">
    <source>
        <dbReference type="RuleBase" id="RU368090"/>
    </source>
</evidence>
<name>A0A183EDE6_9BILA</name>
<evidence type="ECO:0000256" key="4">
    <source>
        <dbReference type="ARBA" id="ARBA00022763"/>
    </source>
</evidence>
<dbReference type="Pfam" id="PF03850">
    <property type="entry name" value="Tfb4"/>
    <property type="match status" value="1"/>
</dbReference>
<evidence type="ECO:0000256" key="7">
    <source>
        <dbReference type="ARBA" id="ARBA00023015"/>
    </source>
</evidence>
<dbReference type="EMBL" id="UYRT01087714">
    <property type="protein sequence ID" value="VDN32890.1"/>
    <property type="molecule type" value="Genomic_DNA"/>
</dbReference>
<dbReference type="GO" id="GO:0006289">
    <property type="term" value="P:nucleotide-excision repair"/>
    <property type="evidence" value="ECO:0007669"/>
    <property type="project" value="UniProtKB-UniRule"/>
</dbReference>
<dbReference type="GO" id="GO:0006355">
    <property type="term" value="P:regulation of DNA-templated transcription"/>
    <property type="evidence" value="ECO:0007669"/>
    <property type="project" value="InterPro"/>
</dbReference>
<keyword evidence="5 11" id="KW-0863">Zinc-finger</keyword>
<comment type="subcellular location">
    <subcellularLocation>
        <location evidence="1 11">Nucleus</location>
    </subcellularLocation>
</comment>
<evidence type="ECO:0000256" key="2">
    <source>
        <dbReference type="ARBA" id="ARBA00005273"/>
    </source>
</evidence>
<keyword evidence="8 11" id="KW-0804">Transcription</keyword>
<keyword evidence="10 11" id="KW-0539">Nucleus</keyword>
<evidence type="ECO:0000313" key="13">
    <source>
        <dbReference type="Proteomes" id="UP000271098"/>
    </source>
</evidence>
<comment type="function">
    <text evidence="11">Component of the general transcription and DNA repair factor IIH (TFIIH) core complex, which is involved in general and transcription-coupled nucleotide excision repair (NER) of damaged DNA and, when complexed to CAK, in RNA transcription by RNA polymerase II. In NER, TFIIH acts by opening DNA around the lesion to allow the excision of the damaged oligonucleotide and its replacement by a new DNA fragment. In transcription, TFIIH has an essential role in transcription initiation. When the pre-initiation complex (PIC) has been established, TFIIH is required for promoter opening and promoter escape. Phosphorylation of the C-terminal tail (CTD) of the largest subunit of RNA polymerase II by the kinase module CAK controls the initiation of transcription.</text>
</comment>
<evidence type="ECO:0000256" key="1">
    <source>
        <dbReference type="ARBA" id="ARBA00004123"/>
    </source>
</evidence>
<evidence type="ECO:0000313" key="12">
    <source>
        <dbReference type="EMBL" id="VDN32890.1"/>
    </source>
</evidence>
<protein>
    <recommendedName>
        <fullName evidence="11">General transcription factor IIH subunit 3</fullName>
    </recommendedName>
    <alternativeName>
        <fullName evidence="11">General transcription factor IIH polypeptide 3</fullName>
    </alternativeName>
</protein>
<keyword evidence="7 11" id="KW-0805">Transcription regulation</keyword>
<dbReference type="GO" id="GO:0008270">
    <property type="term" value="F:zinc ion binding"/>
    <property type="evidence" value="ECO:0007669"/>
    <property type="project" value="UniProtKB-KW"/>
</dbReference>
<dbReference type="GO" id="GO:0000439">
    <property type="term" value="C:transcription factor TFIIH core complex"/>
    <property type="evidence" value="ECO:0007669"/>
    <property type="project" value="UniProtKB-UniRule"/>
</dbReference>
<sequence length="141" mass="15101">MNAAVRSALQDALKQSAASSSTTDTSVFAPAIAVAICHICRFKNEVDNGEGRILLVNIGSDLIGEHNILMNIFFAAHKHNIIIDIANTGEAAPILQQASDITGGTYFNVQNPRQLLQYTTVSIANVTYGFLRSPSLTLLNA</sequence>
<dbReference type="PANTHER" id="PTHR12831:SF0">
    <property type="entry name" value="GENERAL TRANSCRIPTION FACTOR IIH SUBUNIT 3"/>
    <property type="match status" value="1"/>
</dbReference>
<comment type="similarity">
    <text evidence="2 11">Belongs to the TFB4 family.</text>
</comment>
<dbReference type="PANTHER" id="PTHR12831">
    <property type="entry name" value="TRANSCRIPTION INITIATION FACTOR IIH TFIIH , POLYPEPTIDE 3-RELATED"/>
    <property type="match status" value="1"/>
</dbReference>
<dbReference type="OrthoDB" id="17307at2759"/>
<comment type="subunit">
    <text evidence="11">Part of a TFIID-containing RNA polymerase II pre-initiation complex that is composed of TBP and at least GTF2A1, GTF2A2, GTF2E1, GTF2E2, GTF2F1, GTF2H2, GTF2H3, GTF2H4, GTF2H5, GTF2B, TCEA1, ERCC2, ERCC3, TAF1, TAF2, TAF3, TAF4, TAF5, TAF6, TAF7, TAF8, TAF9, TAF10, TAF11, TAF12 and TAF13. Component of the 7-subunit TFIIH core complex composed of XPB/ERCC3, XPD/ERCC2, GTF2H1, GTF2H2, GTF2H3, GTF2H4 and GTF2H5, which is active in NER. The core complex associates with the 3-subunit CDK-activating kinase (CAK) module composed of CCNH/cyclin H, CDK7 and MNAT1 to form the 10-subunit holoenzyme (holo-TFIIH) active in transcription. Interacts with RARA; the interaction requires prior phosphorylation of RARA on 'Ser-369' which then enhances interaction of RARA with CDK7.</text>
</comment>
<dbReference type="Gene3D" id="3.40.50.410">
    <property type="entry name" value="von Willebrand factor, type A domain"/>
    <property type="match status" value="1"/>
</dbReference>
<evidence type="ECO:0000256" key="6">
    <source>
        <dbReference type="ARBA" id="ARBA00022833"/>
    </source>
</evidence>
<organism evidence="14">
    <name type="scientific">Gongylonema pulchrum</name>
    <dbReference type="NCBI Taxonomy" id="637853"/>
    <lineage>
        <taxon>Eukaryota</taxon>
        <taxon>Metazoa</taxon>
        <taxon>Ecdysozoa</taxon>
        <taxon>Nematoda</taxon>
        <taxon>Chromadorea</taxon>
        <taxon>Rhabditida</taxon>
        <taxon>Spirurina</taxon>
        <taxon>Spiruromorpha</taxon>
        <taxon>Spiruroidea</taxon>
        <taxon>Gongylonematidae</taxon>
        <taxon>Gongylonema</taxon>
    </lineage>
</organism>
<reference evidence="14" key="1">
    <citation type="submission" date="2016-06" db="UniProtKB">
        <authorList>
            <consortium name="WormBaseParasite"/>
        </authorList>
    </citation>
    <scope>IDENTIFICATION</scope>
</reference>
<dbReference type="Proteomes" id="UP000271098">
    <property type="component" value="Unassembled WGS sequence"/>
</dbReference>
<accession>A0A183EDE6</accession>
<dbReference type="InterPro" id="IPR036465">
    <property type="entry name" value="vWFA_dom_sf"/>
</dbReference>
<keyword evidence="3 11" id="KW-0479">Metal-binding</keyword>
<dbReference type="GO" id="GO:0005675">
    <property type="term" value="C:transcription factor TFIIH holo complex"/>
    <property type="evidence" value="ECO:0007669"/>
    <property type="project" value="UniProtKB-UniRule"/>
</dbReference>
<keyword evidence="13" id="KW-1185">Reference proteome</keyword>
<dbReference type="InterPro" id="IPR004600">
    <property type="entry name" value="TFIIH_Tfb4/GTF2H3"/>
</dbReference>
<reference evidence="12 13" key="2">
    <citation type="submission" date="2018-11" db="EMBL/GenBank/DDBJ databases">
        <authorList>
            <consortium name="Pathogen Informatics"/>
        </authorList>
    </citation>
    <scope>NUCLEOTIDE SEQUENCE [LARGE SCALE GENOMIC DNA]</scope>
</reference>
<dbReference type="AlphaFoldDB" id="A0A183EDE6"/>
<keyword evidence="4 11" id="KW-0227">DNA damage</keyword>
<keyword evidence="9 11" id="KW-0234">DNA repair</keyword>
<evidence type="ECO:0000256" key="10">
    <source>
        <dbReference type="ARBA" id="ARBA00023242"/>
    </source>
</evidence>
<dbReference type="WBParaSite" id="GPUH_0001901201-mRNA-1">
    <property type="protein sequence ID" value="GPUH_0001901201-mRNA-1"/>
    <property type="gene ID" value="GPUH_0001901201"/>
</dbReference>
<evidence type="ECO:0000256" key="8">
    <source>
        <dbReference type="ARBA" id="ARBA00023163"/>
    </source>
</evidence>
<evidence type="ECO:0000256" key="9">
    <source>
        <dbReference type="ARBA" id="ARBA00023204"/>
    </source>
</evidence>
<keyword evidence="6 11" id="KW-0862">Zinc</keyword>